<gene>
    <name evidence="2" type="ORF">FHS13_003298</name>
</gene>
<evidence type="ECO:0000313" key="3">
    <source>
        <dbReference type="Proteomes" id="UP000536604"/>
    </source>
</evidence>
<accession>A0A841ISY0</accession>
<feature type="transmembrane region" description="Helical" evidence="1">
    <location>
        <begin position="12"/>
        <end position="30"/>
    </location>
</feature>
<sequence length="65" mass="6434">MTAPAASKVEALLVVKGIGAVMALALPGYTSGPLGTWALMSGGLLVTAVAVAALLRRTAGRIDRG</sequence>
<keyword evidence="1" id="KW-1133">Transmembrane helix</keyword>
<comment type="caution">
    <text evidence="2">The sequence shown here is derived from an EMBL/GenBank/DDBJ whole genome shotgun (WGS) entry which is preliminary data.</text>
</comment>
<proteinExistence type="predicted"/>
<evidence type="ECO:0000256" key="1">
    <source>
        <dbReference type="SAM" id="Phobius"/>
    </source>
</evidence>
<feature type="transmembrane region" description="Helical" evidence="1">
    <location>
        <begin position="36"/>
        <end position="55"/>
    </location>
</feature>
<organism evidence="2 3">
    <name type="scientific">Nocardiopsis algeriensis</name>
    <dbReference type="NCBI Taxonomy" id="1478215"/>
    <lineage>
        <taxon>Bacteria</taxon>
        <taxon>Bacillati</taxon>
        <taxon>Actinomycetota</taxon>
        <taxon>Actinomycetes</taxon>
        <taxon>Streptosporangiales</taxon>
        <taxon>Nocardiopsidaceae</taxon>
        <taxon>Nocardiopsis</taxon>
    </lineage>
</organism>
<dbReference type="AlphaFoldDB" id="A0A841ISY0"/>
<name>A0A841ISY0_9ACTN</name>
<keyword evidence="1" id="KW-0472">Membrane</keyword>
<protein>
    <submittedName>
        <fullName evidence="2">Uncharacterized protein</fullName>
    </submittedName>
</protein>
<keyword evidence="1" id="KW-0812">Transmembrane</keyword>
<dbReference type="RefSeq" id="WP_184292771.1">
    <property type="nucleotide sequence ID" value="NZ_JACHJO010000009.1"/>
</dbReference>
<dbReference type="EMBL" id="JACHJO010000009">
    <property type="protein sequence ID" value="MBB6121330.1"/>
    <property type="molecule type" value="Genomic_DNA"/>
</dbReference>
<reference evidence="2 3" key="1">
    <citation type="submission" date="2020-08" db="EMBL/GenBank/DDBJ databases">
        <title>Genomic Encyclopedia of Type Strains, Phase III (KMG-III): the genomes of soil and plant-associated and newly described type strains.</title>
        <authorList>
            <person name="Whitman W."/>
        </authorList>
    </citation>
    <scope>NUCLEOTIDE SEQUENCE [LARGE SCALE GENOMIC DNA]</scope>
    <source>
        <strain evidence="2 3">CECT 8712</strain>
    </source>
</reference>
<keyword evidence="3" id="KW-1185">Reference proteome</keyword>
<dbReference type="Proteomes" id="UP000536604">
    <property type="component" value="Unassembled WGS sequence"/>
</dbReference>
<evidence type="ECO:0000313" key="2">
    <source>
        <dbReference type="EMBL" id="MBB6121330.1"/>
    </source>
</evidence>